<dbReference type="AlphaFoldDB" id="A0A9P5T5N3"/>
<protein>
    <submittedName>
        <fullName evidence="2">Uncharacterized protein</fullName>
    </submittedName>
</protein>
<proteinExistence type="predicted"/>
<organism evidence="2 3">
    <name type="scientific">Russula ochroleuca</name>
    <dbReference type="NCBI Taxonomy" id="152965"/>
    <lineage>
        <taxon>Eukaryota</taxon>
        <taxon>Fungi</taxon>
        <taxon>Dikarya</taxon>
        <taxon>Basidiomycota</taxon>
        <taxon>Agaricomycotina</taxon>
        <taxon>Agaricomycetes</taxon>
        <taxon>Russulales</taxon>
        <taxon>Russulaceae</taxon>
        <taxon>Russula</taxon>
    </lineage>
</organism>
<dbReference type="Proteomes" id="UP000759537">
    <property type="component" value="Unassembled WGS sequence"/>
</dbReference>
<feature type="region of interest" description="Disordered" evidence="1">
    <location>
        <begin position="12"/>
        <end position="48"/>
    </location>
</feature>
<gene>
    <name evidence="2" type="ORF">DFH94DRAFT_683783</name>
</gene>
<evidence type="ECO:0000313" key="2">
    <source>
        <dbReference type="EMBL" id="KAF8476380.1"/>
    </source>
</evidence>
<reference evidence="2" key="2">
    <citation type="journal article" date="2020" name="Nat. Commun.">
        <title>Large-scale genome sequencing of mycorrhizal fungi provides insights into the early evolution of symbiotic traits.</title>
        <authorList>
            <person name="Miyauchi S."/>
            <person name="Kiss E."/>
            <person name="Kuo A."/>
            <person name="Drula E."/>
            <person name="Kohler A."/>
            <person name="Sanchez-Garcia M."/>
            <person name="Morin E."/>
            <person name="Andreopoulos B."/>
            <person name="Barry K.W."/>
            <person name="Bonito G."/>
            <person name="Buee M."/>
            <person name="Carver A."/>
            <person name="Chen C."/>
            <person name="Cichocki N."/>
            <person name="Clum A."/>
            <person name="Culley D."/>
            <person name="Crous P.W."/>
            <person name="Fauchery L."/>
            <person name="Girlanda M."/>
            <person name="Hayes R.D."/>
            <person name="Keri Z."/>
            <person name="LaButti K."/>
            <person name="Lipzen A."/>
            <person name="Lombard V."/>
            <person name="Magnuson J."/>
            <person name="Maillard F."/>
            <person name="Murat C."/>
            <person name="Nolan M."/>
            <person name="Ohm R.A."/>
            <person name="Pangilinan J."/>
            <person name="Pereira M.F."/>
            <person name="Perotto S."/>
            <person name="Peter M."/>
            <person name="Pfister S."/>
            <person name="Riley R."/>
            <person name="Sitrit Y."/>
            <person name="Stielow J.B."/>
            <person name="Szollosi G."/>
            <person name="Zifcakova L."/>
            <person name="Stursova M."/>
            <person name="Spatafora J.W."/>
            <person name="Tedersoo L."/>
            <person name="Vaario L.M."/>
            <person name="Yamada A."/>
            <person name="Yan M."/>
            <person name="Wang P."/>
            <person name="Xu J."/>
            <person name="Bruns T."/>
            <person name="Baldrian P."/>
            <person name="Vilgalys R."/>
            <person name="Dunand C."/>
            <person name="Henrissat B."/>
            <person name="Grigoriev I.V."/>
            <person name="Hibbett D."/>
            <person name="Nagy L.G."/>
            <person name="Martin F.M."/>
        </authorList>
    </citation>
    <scope>NUCLEOTIDE SEQUENCE</scope>
    <source>
        <strain evidence="2">Prilba</strain>
    </source>
</reference>
<dbReference type="EMBL" id="WHVB01000015">
    <property type="protein sequence ID" value="KAF8476380.1"/>
    <property type="molecule type" value="Genomic_DNA"/>
</dbReference>
<name>A0A9P5T5N3_9AGAM</name>
<sequence>MCTLFKRDDVTKDSGDLYPTSDPSAPKTTIRDLNNVGGGTRGSTEPAWSRDTELMRVEGTPARVEESGSISGLFRPNGVNACTADGRSDTLSYPWPIWGLAVTGDKPSIGQPEPRHVRNRLRSRGGGFTVKLCAITGNNTLPPCLTTLGWRRHPITFCGVVLENGKIRRYDNSPAPMTLGMLVALVIRENMGQPLRAPSTCENLVEIEHVFFAVSRFVKDETHRITPRWAGRSPGDVKGVFGARDENEAFYFQQRLARFAVFSFSDADHILTRAHKKAKITINGGGRMTTNQLLALPIRWSYPWTFKLQLGPDASLSSMSSEKEPWTQLMPRRSFWTLIYRSSEDLTLVHWDGVSDYGPTSHRQGLPTWTTRTPLFSNLVLGSTSTWVPMHKTTYS</sequence>
<evidence type="ECO:0000256" key="1">
    <source>
        <dbReference type="SAM" id="MobiDB-lite"/>
    </source>
</evidence>
<evidence type="ECO:0000313" key="3">
    <source>
        <dbReference type="Proteomes" id="UP000759537"/>
    </source>
</evidence>
<reference evidence="2" key="1">
    <citation type="submission" date="2019-10" db="EMBL/GenBank/DDBJ databases">
        <authorList>
            <consortium name="DOE Joint Genome Institute"/>
            <person name="Kuo A."/>
            <person name="Miyauchi S."/>
            <person name="Kiss E."/>
            <person name="Drula E."/>
            <person name="Kohler A."/>
            <person name="Sanchez-Garcia M."/>
            <person name="Andreopoulos B."/>
            <person name="Barry K.W."/>
            <person name="Bonito G."/>
            <person name="Buee M."/>
            <person name="Carver A."/>
            <person name="Chen C."/>
            <person name="Cichocki N."/>
            <person name="Clum A."/>
            <person name="Culley D."/>
            <person name="Crous P.W."/>
            <person name="Fauchery L."/>
            <person name="Girlanda M."/>
            <person name="Hayes R."/>
            <person name="Keri Z."/>
            <person name="LaButti K."/>
            <person name="Lipzen A."/>
            <person name="Lombard V."/>
            <person name="Magnuson J."/>
            <person name="Maillard F."/>
            <person name="Morin E."/>
            <person name="Murat C."/>
            <person name="Nolan M."/>
            <person name="Ohm R."/>
            <person name="Pangilinan J."/>
            <person name="Pereira M."/>
            <person name="Perotto S."/>
            <person name="Peter M."/>
            <person name="Riley R."/>
            <person name="Sitrit Y."/>
            <person name="Stielow B."/>
            <person name="Szollosi G."/>
            <person name="Zifcakova L."/>
            <person name="Stursova M."/>
            <person name="Spatafora J.W."/>
            <person name="Tedersoo L."/>
            <person name="Vaario L.-M."/>
            <person name="Yamada A."/>
            <person name="Yan M."/>
            <person name="Wang P."/>
            <person name="Xu J."/>
            <person name="Bruns T."/>
            <person name="Baldrian P."/>
            <person name="Vilgalys R."/>
            <person name="Henrissat B."/>
            <person name="Grigoriev I.V."/>
            <person name="Hibbett D."/>
            <person name="Nagy L.G."/>
            <person name="Martin F.M."/>
        </authorList>
    </citation>
    <scope>NUCLEOTIDE SEQUENCE</scope>
    <source>
        <strain evidence="2">Prilba</strain>
    </source>
</reference>
<keyword evidence="3" id="KW-1185">Reference proteome</keyword>
<accession>A0A9P5T5N3</accession>
<comment type="caution">
    <text evidence="2">The sequence shown here is derived from an EMBL/GenBank/DDBJ whole genome shotgun (WGS) entry which is preliminary data.</text>
</comment>